<dbReference type="AlphaFoldDB" id="A0A449BJA9"/>
<dbReference type="GO" id="GO:0006011">
    <property type="term" value="P:UDP-alpha-D-glucose metabolic process"/>
    <property type="evidence" value="ECO:0007669"/>
    <property type="project" value="InterPro"/>
</dbReference>
<proteinExistence type="inferred from homology"/>
<evidence type="ECO:0000256" key="1">
    <source>
        <dbReference type="ARBA" id="ARBA00006890"/>
    </source>
</evidence>
<reference evidence="7 8" key="1">
    <citation type="submission" date="2019-01" db="EMBL/GenBank/DDBJ databases">
        <authorList>
            <consortium name="Pathogen Informatics"/>
        </authorList>
    </citation>
    <scope>NUCLEOTIDE SEQUENCE [LARGE SCALE GENOMIC DNA]</scope>
    <source>
        <strain evidence="7 8">NCTC10172</strain>
    </source>
</reference>
<evidence type="ECO:0000313" key="8">
    <source>
        <dbReference type="Proteomes" id="UP000290909"/>
    </source>
</evidence>
<dbReference type="InterPro" id="IPR005835">
    <property type="entry name" value="NTP_transferase_dom"/>
</dbReference>
<evidence type="ECO:0000256" key="2">
    <source>
        <dbReference type="ARBA" id="ARBA00012415"/>
    </source>
</evidence>
<evidence type="ECO:0000259" key="6">
    <source>
        <dbReference type="Pfam" id="PF00483"/>
    </source>
</evidence>
<gene>
    <name evidence="7" type="primary">gtaB_2</name>
    <name evidence="7" type="ORF">NCTC10172_00544</name>
</gene>
<name>A0A449BJA9_9MOLU</name>
<organism evidence="7 8">
    <name type="scientific">Acholeplasma hippikon</name>
    <dbReference type="NCBI Taxonomy" id="264636"/>
    <lineage>
        <taxon>Bacteria</taxon>
        <taxon>Bacillati</taxon>
        <taxon>Mycoplasmatota</taxon>
        <taxon>Mollicutes</taxon>
        <taxon>Acholeplasmatales</taxon>
        <taxon>Acholeplasmataceae</taxon>
        <taxon>Acholeplasma</taxon>
    </lineage>
</organism>
<keyword evidence="3 7" id="KW-0808">Transferase</keyword>
<dbReference type="GO" id="GO:0003983">
    <property type="term" value="F:UTP:glucose-1-phosphate uridylyltransferase activity"/>
    <property type="evidence" value="ECO:0007669"/>
    <property type="project" value="UniProtKB-EC"/>
</dbReference>
<comment type="similarity">
    <text evidence="1">Belongs to the UDPGP type 2 family.</text>
</comment>
<evidence type="ECO:0000256" key="5">
    <source>
        <dbReference type="ARBA" id="ARBA00048128"/>
    </source>
</evidence>
<sequence>MIKKAVIPAAGWGTRFLPITKSVPKEMLPIIDRPALSYIVEEAVQSGVEEILLVISENKTSIGGYFESNAELEKFLIDKNKLDDLKLVQECSKGVKMSYVIQHEQLGLGHAVLQAKSFVGNETFAVLLGDDVYVSKIKPALRQLIDAYELKGASIVGTQNVPDSETKRYGICIPSENQDGSNVIKLKGVVEKPQGKAPSNSAISGRYILTPRIFELLETQERGAGGEIQLTDSILKLMNDEEVYSLDMEGKRYDIGSKVGYIEAIIDFALDRPDLSEEVSALLKSKVNK</sequence>
<dbReference type="SUPFAM" id="SSF53448">
    <property type="entry name" value="Nucleotide-diphospho-sugar transferases"/>
    <property type="match status" value="1"/>
</dbReference>
<dbReference type="Pfam" id="PF00483">
    <property type="entry name" value="NTP_transferase"/>
    <property type="match status" value="1"/>
</dbReference>
<protein>
    <recommendedName>
        <fullName evidence="2">UTP--glucose-1-phosphate uridylyltransferase</fullName>
        <ecNumber evidence="2">2.7.7.9</ecNumber>
    </recommendedName>
</protein>
<feature type="domain" description="Nucleotidyl transferase" evidence="6">
    <location>
        <begin position="4"/>
        <end position="265"/>
    </location>
</feature>
<dbReference type="Gene3D" id="3.90.550.10">
    <property type="entry name" value="Spore Coat Polysaccharide Biosynthesis Protein SpsA, Chain A"/>
    <property type="match status" value="1"/>
</dbReference>
<dbReference type="KEGG" id="ahk:NCTC10172_00544"/>
<dbReference type="RefSeq" id="WP_035369372.1">
    <property type="nucleotide sequence ID" value="NZ_LR215050.1"/>
</dbReference>
<evidence type="ECO:0000256" key="4">
    <source>
        <dbReference type="ARBA" id="ARBA00022695"/>
    </source>
</evidence>
<dbReference type="EC" id="2.7.7.9" evidence="2"/>
<dbReference type="InterPro" id="IPR005771">
    <property type="entry name" value="GalU_uridylyltTrfase_bac/arc"/>
</dbReference>
<dbReference type="PANTHER" id="PTHR43197:SF1">
    <property type="entry name" value="UTP--GLUCOSE-1-PHOSPHATE URIDYLYLTRANSFERASE"/>
    <property type="match status" value="1"/>
</dbReference>
<evidence type="ECO:0000256" key="3">
    <source>
        <dbReference type="ARBA" id="ARBA00022679"/>
    </source>
</evidence>
<keyword evidence="4 7" id="KW-0548">Nucleotidyltransferase</keyword>
<dbReference type="PANTHER" id="PTHR43197">
    <property type="entry name" value="UTP--GLUCOSE-1-PHOSPHATE URIDYLYLTRANSFERASE"/>
    <property type="match status" value="1"/>
</dbReference>
<comment type="catalytic activity">
    <reaction evidence="5">
        <text>alpha-D-glucose 1-phosphate + UTP + H(+) = UDP-alpha-D-glucose + diphosphate</text>
        <dbReference type="Rhea" id="RHEA:19889"/>
        <dbReference type="ChEBI" id="CHEBI:15378"/>
        <dbReference type="ChEBI" id="CHEBI:33019"/>
        <dbReference type="ChEBI" id="CHEBI:46398"/>
        <dbReference type="ChEBI" id="CHEBI:58601"/>
        <dbReference type="ChEBI" id="CHEBI:58885"/>
        <dbReference type="EC" id="2.7.7.9"/>
    </reaction>
</comment>
<dbReference type="STRING" id="1408416.GCA_000702765_00940"/>
<dbReference type="EMBL" id="LR215050">
    <property type="protein sequence ID" value="VEU82528.1"/>
    <property type="molecule type" value="Genomic_DNA"/>
</dbReference>
<dbReference type="Proteomes" id="UP000290909">
    <property type="component" value="Chromosome"/>
</dbReference>
<keyword evidence="8" id="KW-1185">Reference proteome</keyword>
<accession>A0A449BJA9</accession>
<evidence type="ECO:0000313" key="7">
    <source>
        <dbReference type="EMBL" id="VEU82528.1"/>
    </source>
</evidence>
<dbReference type="InterPro" id="IPR029044">
    <property type="entry name" value="Nucleotide-diphossugar_trans"/>
</dbReference>
<dbReference type="CDD" id="cd02541">
    <property type="entry name" value="UGPase_prokaryotic"/>
    <property type="match status" value="1"/>
</dbReference>